<name>A0A5C5YEG2_9BACT</name>
<sequence>MTTAVLLFAVGLMLSAFFSGSETGFYRVARVRLLIEAMEGSWISKMLLWATNNPAAFVATALVGNNVANYVVSCATVLLAKLLLPDGGPATEMAFTIALTPVVFIYGELLPKNLFFAAPNRLLRRCAPGLAVAGTLFSPVSAALWVVGYVLQKVARVPSQALRMELARRELAEVLDEGHAVGLLSPAQRRLAQGTFAAAGRSIREFMIPAGRLAQVDLGVSRRELLQFARRRQQTFVILRNGQGYVRVLDCLLDPDNPQLPIRDLLSTPIKRNFLTTLLNMQAANREVAAVKGEQGRIVGYVFAEHLKLALVESPVR</sequence>
<evidence type="ECO:0000259" key="3">
    <source>
        <dbReference type="PROSITE" id="PS51846"/>
    </source>
</evidence>
<protein>
    <recommendedName>
        <fullName evidence="3">CNNM transmembrane domain-containing protein</fullName>
    </recommendedName>
</protein>
<dbReference type="PANTHER" id="PTHR43099">
    <property type="entry name" value="UPF0053 PROTEIN YRKA"/>
    <property type="match status" value="1"/>
</dbReference>
<dbReference type="GO" id="GO:0016020">
    <property type="term" value="C:membrane"/>
    <property type="evidence" value="ECO:0007669"/>
    <property type="project" value="UniProtKB-UniRule"/>
</dbReference>
<keyword evidence="1 2" id="KW-0472">Membrane</keyword>
<proteinExistence type="predicted"/>
<dbReference type="EMBL" id="SJPO01000011">
    <property type="protein sequence ID" value="TWT72695.1"/>
    <property type="molecule type" value="Genomic_DNA"/>
</dbReference>
<dbReference type="InterPro" id="IPR002550">
    <property type="entry name" value="CNNM"/>
</dbReference>
<feature type="transmembrane region" description="Helical" evidence="2">
    <location>
        <begin position="92"/>
        <end position="110"/>
    </location>
</feature>
<dbReference type="PROSITE" id="PS51846">
    <property type="entry name" value="CNNM"/>
    <property type="match status" value="1"/>
</dbReference>
<accession>A0A5C5YEG2</accession>
<dbReference type="RefSeq" id="WP_146590207.1">
    <property type="nucleotide sequence ID" value="NZ_SJPO01000011.1"/>
</dbReference>
<evidence type="ECO:0000256" key="2">
    <source>
        <dbReference type="SAM" id="Phobius"/>
    </source>
</evidence>
<dbReference type="InterPro" id="IPR046342">
    <property type="entry name" value="CBS_dom_sf"/>
</dbReference>
<dbReference type="Pfam" id="PF01595">
    <property type="entry name" value="CNNM"/>
    <property type="match status" value="1"/>
</dbReference>
<feature type="domain" description="CNNM transmembrane" evidence="3">
    <location>
        <begin position="1"/>
        <end position="188"/>
    </location>
</feature>
<dbReference type="SUPFAM" id="SSF54631">
    <property type="entry name" value="CBS-domain pair"/>
    <property type="match status" value="1"/>
</dbReference>
<keyword evidence="5" id="KW-1185">Reference proteome</keyword>
<feature type="transmembrane region" description="Helical" evidence="2">
    <location>
        <begin position="130"/>
        <end position="151"/>
    </location>
</feature>
<dbReference type="PANTHER" id="PTHR43099:SF4">
    <property type="entry name" value="INTEGRAL MEMBRANE PROTEIN"/>
    <property type="match status" value="1"/>
</dbReference>
<dbReference type="AlphaFoldDB" id="A0A5C5YEG2"/>
<evidence type="ECO:0000313" key="4">
    <source>
        <dbReference type="EMBL" id="TWT72695.1"/>
    </source>
</evidence>
<dbReference type="Proteomes" id="UP000318478">
    <property type="component" value="Unassembled WGS sequence"/>
</dbReference>
<keyword evidence="1 2" id="KW-1133">Transmembrane helix</keyword>
<organism evidence="4 5">
    <name type="scientific">Posidoniimonas polymericola</name>
    <dbReference type="NCBI Taxonomy" id="2528002"/>
    <lineage>
        <taxon>Bacteria</taxon>
        <taxon>Pseudomonadati</taxon>
        <taxon>Planctomycetota</taxon>
        <taxon>Planctomycetia</taxon>
        <taxon>Pirellulales</taxon>
        <taxon>Lacipirellulaceae</taxon>
        <taxon>Posidoniimonas</taxon>
    </lineage>
</organism>
<feature type="transmembrane region" description="Helical" evidence="2">
    <location>
        <begin position="55"/>
        <end position="80"/>
    </location>
</feature>
<dbReference type="InterPro" id="IPR051676">
    <property type="entry name" value="UPF0053_domain"/>
</dbReference>
<dbReference type="OrthoDB" id="274143at2"/>
<evidence type="ECO:0000256" key="1">
    <source>
        <dbReference type="PROSITE-ProRule" id="PRU01193"/>
    </source>
</evidence>
<evidence type="ECO:0000313" key="5">
    <source>
        <dbReference type="Proteomes" id="UP000318478"/>
    </source>
</evidence>
<keyword evidence="1 2" id="KW-0812">Transmembrane</keyword>
<gene>
    <name evidence="4" type="ORF">Pla123a_39940</name>
</gene>
<reference evidence="4 5" key="1">
    <citation type="submission" date="2019-02" db="EMBL/GenBank/DDBJ databases">
        <title>Deep-cultivation of Planctomycetes and their phenomic and genomic characterization uncovers novel biology.</title>
        <authorList>
            <person name="Wiegand S."/>
            <person name="Jogler M."/>
            <person name="Boedeker C."/>
            <person name="Pinto D."/>
            <person name="Vollmers J."/>
            <person name="Rivas-Marin E."/>
            <person name="Kohn T."/>
            <person name="Peeters S.H."/>
            <person name="Heuer A."/>
            <person name="Rast P."/>
            <person name="Oberbeckmann S."/>
            <person name="Bunk B."/>
            <person name="Jeske O."/>
            <person name="Meyerdierks A."/>
            <person name="Storesund J.E."/>
            <person name="Kallscheuer N."/>
            <person name="Luecker S."/>
            <person name="Lage O.M."/>
            <person name="Pohl T."/>
            <person name="Merkel B.J."/>
            <person name="Hornburger P."/>
            <person name="Mueller R.-W."/>
            <person name="Bruemmer F."/>
            <person name="Labrenz M."/>
            <person name="Spormann A.M."/>
            <person name="Op Den Camp H."/>
            <person name="Overmann J."/>
            <person name="Amann R."/>
            <person name="Jetten M.S.M."/>
            <person name="Mascher T."/>
            <person name="Medema M.H."/>
            <person name="Devos D.P."/>
            <person name="Kaster A.-K."/>
            <person name="Ovreas L."/>
            <person name="Rohde M."/>
            <person name="Galperin M.Y."/>
            <person name="Jogler C."/>
        </authorList>
    </citation>
    <scope>NUCLEOTIDE SEQUENCE [LARGE SCALE GENOMIC DNA]</scope>
    <source>
        <strain evidence="4 5">Pla123a</strain>
    </source>
</reference>
<comment type="caution">
    <text evidence="4">The sequence shown here is derived from an EMBL/GenBank/DDBJ whole genome shotgun (WGS) entry which is preliminary data.</text>
</comment>